<dbReference type="EC" id="2.4.1.-" evidence="16"/>
<feature type="domain" description="Ricin B lectin" evidence="17">
    <location>
        <begin position="444"/>
        <end position="562"/>
    </location>
</feature>
<dbReference type="PROSITE" id="PS50231">
    <property type="entry name" value="RICIN_B_LECTIN"/>
    <property type="match status" value="1"/>
</dbReference>
<dbReference type="PANTHER" id="PTHR11675:SF68">
    <property type="entry name" value="N-ACETYLGALACTOSAMINYLTRANSFERASE 7"/>
    <property type="match status" value="1"/>
</dbReference>
<accession>A0ABN8LLD3</accession>
<dbReference type="SUPFAM" id="SSF50370">
    <property type="entry name" value="Ricin B-like lectins"/>
    <property type="match status" value="1"/>
</dbReference>
<dbReference type="InterPro" id="IPR029044">
    <property type="entry name" value="Nucleotide-diphossugar_trans"/>
</dbReference>
<keyword evidence="15 16" id="KW-0464">Manganese</keyword>
<evidence type="ECO:0000313" key="18">
    <source>
        <dbReference type="EMBL" id="CAH3016758.1"/>
    </source>
</evidence>
<evidence type="ECO:0000256" key="8">
    <source>
        <dbReference type="ARBA" id="ARBA00022723"/>
    </source>
</evidence>
<keyword evidence="8" id="KW-0479">Metal-binding</keyword>
<dbReference type="InterPro" id="IPR045885">
    <property type="entry name" value="GalNAc-T"/>
</dbReference>
<keyword evidence="19" id="KW-1185">Reference proteome</keyword>
<evidence type="ECO:0000256" key="16">
    <source>
        <dbReference type="RuleBase" id="RU361242"/>
    </source>
</evidence>
<reference evidence="18 19" key="1">
    <citation type="submission" date="2022-05" db="EMBL/GenBank/DDBJ databases">
        <authorList>
            <consortium name="Genoscope - CEA"/>
            <person name="William W."/>
        </authorList>
    </citation>
    <scope>NUCLEOTIDE SEQUENCE [LARGE SCALE GENOMIC DNA]</scope>
</reference>
<comment type="caution">
    <text evidence="18">The sequence shown here is derived from an EMBL/GenBank/DDBJ whole genome shotgun (WGS) entry which is preliminary data.</text>
</comment>
<proteinExistence type="inferred from homology"/>
<dbReference type="EMBL" id="CALNXI010000047">
    <property type="protein sequence ID" value="CAH3016758.1"/>
    <property type="molecule type" value="Genomic_DNA"/>
</dbReference>
<dbReference type="PANTHER" id="PTHR11675">
    <property type="entry name" value="N-ACETYLGALACTOSAMINYLTRANSFERASE"/>
    <property type="match status" value="1"/>
</dbReference>
<comment type="subcellular location">
    <subcellularLocation>
        <location evidence="2 16">Golgi apparatus membrane</location>
        <topology evidence="2 16">Single-pass type II membrane protein</topology>
    </subcellularLocation>
</comment>
<dbReference type="Pfam" id="PF00652">
    <property type="entry name" value="Ricin_B_lectin"/>
    <property type="match status" value="1"/>
</dbReference>
<dbReference type="SUPFAM" id="SSF53448">
    <property type="entry name" value="Nucleotide-diphospho-sugar transferases"/>
    <property type="match status" value="1"/>
</dbReference>
<comment type="cofactor">
    <cofactor evidence="1 16">
        <name>Mn(2+)</name>
        <dbReference type="ChEBI" id="CHEBI:29035"/>
    </cofactor>
</comment>
<evidence type="ECO:0000256" key="4">
    <source>
        <dbReference type="ARBA" id="ARBA00005680"/>
    </source>
</evidence>
<keyword evidence="11" id="KW-1133">Transmembrane helix</keyword>
<evidence type="ECO:0000256" key="6">
    <source>
        <dbReference type="ARBA" id="ARBA00022679"/>
    </source>
</evidence>
<dbReference type="Proteomes" id="UP001159427">
    <property type="component" value="Unassembled WGS sequence"/>
</dbReference>
<keyword evidence="10" id="KW-0735">Signal-anchor</keyword>
<evidence type="ECO:0000256" key="11">
    <source>
        <dbReference type="ARBA" id="ARBA00022989"/>
    </source>
</evidence>
<evidence type="ECO:0000256" key="3">
    <source>
        <dbReference type="ARBA" id="ARBA00004922"/>
    </source>
</evidence>
<keyword evidence="9 16" id="KW-0430">Lectin</keyword>
<evidence type="ECO:0000313" key="19">
    <source>
        <dbReference type="Proteomes" id="UP001159427"/>
    </source>
</evidence>
<evidence type="ECO:0000256" key="2">
    <source>
        <dbReference type="ARBA" id="ARBA00004323"/>
    </source>
</evidence>
<name>A0ABN8LLD3_9CNID</name>
<evidence type="ECO:0000256" key="12">
    <source>
        <dbReference type="ARBA" id="ARBA00023034"/>
    </source>
</evidence>
<sequence>MRFRLKRTCKCLGILVACTIVYFFVNCGFEGCGKQQLDPIHVAKSHPKLGKMINIEDFWTPVKTKIVPDGAGSNGEPVQTAPENQQDKDRAYAEYGFNQYISDKISLDRTIKDTRHNACKKRTYPWSLPKASVVIVFHNEGWSTLLRTVHSVINRSPPHMLQEVVMVDDFSNKEFLKEKLEDYTKKLGNGIVKIVRTNERVGLIKARSIGAVNSVGEVVLFLDAHCEANVGWLPPLLERIALDRRTAVCPTIDFIDHNTFEYKPMDPYIRGTFNWRFDYKERPVRPEDMRKRKDPTQEVKSPVMAGGLFAINREFFHELGLYDPGMFIWGGEQYELSFKLWQCGGQLENIPCSRVGHVYRHHVPYSYPKADATLINFKRVAEVWMDEYKEWLYDKKPELKNVDPGDISDRIALRKKLKCKSFKWYMENVANDTVRSIYEPLRANGPIRNPGTNLCLDSLGRKAGGEVGLMNCHGMMGNQAFQYTFLDEFRQDEACLDVSQSHSGAKIAFYGCHELKGNQEFKYTLKKKLVHVITNNCVTATNKGYPVMEPCVDKPEQIWEIKLNDLSKLTTKKLA</sequence>
<dbReference type="Gene3D" id="2.80.10.50">
    <property type="match status" value="1"/>
</dbReference>
<evidence type="ECO:0000256" key="9">
    <source>
        <dbReference type="ARBA" id="ARBA00022734"/>
    </source>
</evidence>
<dbReference type="CDD" id="cd02510">
    <property type="entry name" value="pp-GalNAc-T"/>
    <property type="match status" value="1"/>
</dbReference>
<comment type="pathway">
    <text evidence="3 16">Protein modification; protein glycosylation.</text>
</comment>
<keyword evidence="12 16" id="KW-0333">Golgi apparatus</keyword>
<evidence type="ECO:0000256" key="5">
    <source>
        <dbReference type="ARBA" id="ARBA00022676"/>
    </source>
</evidence>
<evidence type="ECO:0000256" key="10">
    <source>
        <dbReference type="ARBA" id="ARBA00022968"/>
    </source>
</evidence>
<keyword evidence="5 16" id="KW-0328">Glycosyltransferase</keyword>
<comment type="similarity">
    <text evidence="4 16">Belongs to the glycosyltransferase 2 family. GalNAc-T subfamily.</text>
</comment>
<organism evidence="18 19">
    <name type="scientific">Porites evermanni</name>
    <dbReference type="NCBI Taxonomy" id="104178"/>
    <lineage>
        <taxon>Eukaryota</taxon>
        <taxon>Metazoa</taxon>
        <taxon>Cnidaria</taxon>
        <taxon>Anthozoa</taxon>
        <taxon>Hexacorallia</taxon>
        <taxon>Scleractinia</taxon>
        <taxon>Fungiina</taxon>
        <taxon>Poritidae</taxon>
        <taxon>Porites</taxon>
    </lineage>
</organism>
<dbReference type="InterPro" id="IPR035992">
    <property type="entry name" value="Ricin_B-like_lectins"/>
</dbReference>
<dbReference type="CDD" id="cd23433">
    <property type="entry name" value="beta-trefoil_Ricin_GALNT1-like"/>
    <property type="match status" value="1"/>
</dbReference>
<evidence type="ECO:0000256" key="14">
    <source>
        <dbReference type="ARBA" id="ARBA00023157"/>
    </source>
</evidence>
<evidence type="ECO:0000256" key="7">
    <source>
        <dbReference type="ARBA" id="ARBA00022692"/>
    </source>
</evidence>
<protein>
    <recommendedName>
        <fullName evidence="16">Polypeptide N-acetylgalactosaminyltransferase</fullName>
        <ecNumber evidence="16">2.4.1.-</ecNumber>
    </recommendedName>
    <alternativeName>
        <fullName evidence="16">Protein-UDP acetylgalactosaminyltransferase</fullName>
    </alternativeName>
</protein>
<keyword evidence="6 16" id="KW-0808">Transferase</keyword>
<dbReference type="SMART" id="SM00458">
    <property type="entry name" value="RICIN"/>
    <property type="match status" value="1"/>
</dbReference>
<evidence type="ECO:0000256" key="13">
    <source>
        <dbReference type="ARBA" id="ARBA00023136"/>
    </source>
</evidence>
<dbReference type="InterPro" id="IPR001173">
    <property type="entry name" value="Glyco_trans_2-like"/>
</dbReference>
<evidence type="ECO:0000256" key="1">
    <source>
        <dbReference type="ARBA" id="ARBA00001936"/>
    </source>
</evidence>
<dbReference type="InterPro" id="IPR000772">
    <property type="entry name" value="Ricin_B_lectin"/>
</dbReference>
<evidence type="ECO:0000256" key="15">
    <source>
        <dbReference type="ARBA" id="ARBA00023211"/>
    </source>
</evidence>
<dbReference type="Pfam" id="PF00535">
    <property type="entry name" value="Glycos_transf_2"/>
    <property type="match status" value="1"/>
</dbReference>
<dbReference type="Gene3D" id="3.90.550.10">
    <property type="entry name" value="Spore Coat Polysaccharide Biosynthesis Protein SpsA, Chain A"/>
    <property type="match status" value="1"/>
</dbReference>
<keyword evidence="7" id="KW-0812">Transmembrane</keyword>
<evidence type="ECO:0000259" key="17">
    <source>
        <dbReference type="SMART" id="SM00458"/>
    </source>
</evidence>
<keyword evidence="14 16" id="KW-1015">Disulfide bond</keyword>
<gene>
    <name evidence="18" type="ORF">PEVE_00032303</name>
</gene>
<keyword evidence="13" id="KW-0472">Membrane</keyword>